<dbReference type="SUPFAM" id="SSF54631">
    <property type="entry name" value="CBS-domain pair"/>
    <property type="match status" value="1"/>
</dbReference>
<evidence type="ECO:0000259" key="3">
    <source>
        <dbReference type="PROSITE" id="PS51371"/>
    </source>
</evidence>
<proteinExistence type="predicted"/>
<evidence type="ECO:0000256" key="2">
    <source>
        <dbReference type="PROSITE-ProRule" id="PRU00703"/>
    </source>
</evidence>
<dbReference type="InterPro" id="IPR051257">
    <property type="entry name" value="Diverse_CBS-Domain"/>
</dbReference>
<sequence length="160" mass="17504">MTGAVVLAREMMTQNLVTLSPDLDVFAAIDVLLRKRISGAPVVDFDGSFLGVFSESSCMRVIVNAAYDNLPDAGLMPFVDRQAPTISPDTELLEICQTFLNQATRRLPVLDEGRLVGQISRRDVMRKVNSMARGKQCGRAELLYISALFHDGECVAGRIG</sequence>
<feature type="domain" description="CBS" evidence="3">
    <location>
        <begin position="12"/>
        <end position="69"/>
    </location>
</feature>
<organism evidence="4 5">
    <name type="scientific">Aureliella helgolandensis</name>
    <dbReference type="NCBI Taxonomy" id="2527968"/>
    <lineage>
        <taxon>Bacteria</taxon>
        <taxon>Pseudomonadati</taxon>
        <taxon>Planctomycetota</taxon>
        <taxon>Planctomycetia</taxon>
        <taxon>Pirellulales</taxon>
        <taxon>Pirellulaceae</taxon>
        <taxon>Aureliella</taxon>
    </lineage>
</organism>
<protein>
    <submittedName>
        <fullName evidence="4">Putative voltage-gated ClC-type chloride channel ClcB</fullName>
    </submittedName>
</protein>
<dbReference type="PANTHER" id="PTHR43080:SF26">
    <property type="entry name" value="REGULATORY PROTEIN"/>
    <property type="match status" value="1"/>
</dbReference>
<dbReference type="OrthoDB" id="9790355at2"/>
<dbReference type="EMBL" id="CP036298">
    <property type="protein sequence ID" value="QDV23753.1"/>
    <property type="molecule type" value="Genomic_DNA"/>
</dbReference>
<dbReference type="InterPro" id="IPR000644">
    <property type="entry name" value="CBS_dom"/>
</dbReference>
<dbReference type="RefSeq" id="WP_145076906.1">
    <property type="nucleotide sequence ID" value="NZ_CP036298.1"/>
</dbReference>
<keyword evidence="1 2" id="KW-0129">CBS domain</keyword>
<dbReference type="AlphaFoldDB" id="A0A518G584"/>
<dbReference type="PROSITE" id="PS51371">
    <property type="entry name" value="CBS"/>
    <property type="match status" value="2"/>
</dbReference>
<feature type="domain" description="CBS" evidence="3">
    <location>
        <begin position="79"/>
        <end position="137"/>
    </location>
</feature>
<evidence type="ECO:0000256" key="1">
    <source>
        <dbReference type="ARBA" id="ARBA00023122"/>
    </source>
</evidence>
<evidence type="ECO:0000313" key="4">
    <source>
        <dbReference type="EMBL" id="QDV23753.1"/>
    </source>
</evidence>
<gene>
    <name evidence="4" type="ORF">Q31a_20580</name>
</gene>
<evidence type="ECO:0000313" key="5">
    <source>
        <dbReference type="Proteomes" id="UP000318017"/>
    </source>
</evidence>
<dbReference type="Gene3D" id="3.10.580.10">
    <property type="entry name" value="CBS-domain"/>
    <property type="match status" value="1"/>
</dbReference>
<dbReference type="KEGG" id="ahel:Q31a_20580"/>
<dbReference type="Proteomes" id="UP000318017">
    <property type="component" value="Chromosome"/>
</dbReference>
<dbReference type="SMART" id="SM00116">
    <property type="entry name" value="CBS"/>
    <property type="match status" value="2"/>
</dbReference>
<name>A0A518G584_9BACT</name>
<accession>A0A518G584</accession>
<dbReference type="InterPro" id="IPR046342">
    <property type="entry name" value="CBS_dom_sf"/>
</dbReference>
<reference evidence="4 5" key="1">
    <citation type="submission" date="2019-02" db="EMBL/GenBank/DDBJ databases">
        <title>Deep-cultivation of Planctomycetes and their phenomic and genomic characterization uncovers novel biology.</title>
        <authorList>
            <person name="Wiegand S."/>
            <person name="Jogler M."/>
            <person name="Boedeker C."/>
            <person name="Pinto D."/>
            <person name="Vollmers J."/>
            <person name="Rivas-Marin E."/>
            <person name="Kohn T."/>
            <person name="Peeters S.H."/>
            <person name="Heuer A."/>
            <person name="Rast P."/>
            <person name="Oberbeckmann S."/>
            <person name="Bunk B."/>
            <person name="Jeske O."/>
            <person name="Meyerdierks A."/>
            <person name="Storesund J.E."/>
            <person name="Kallscheuer N."/>
            <person name="Luecker S."/>
            <person name="Lage O.M."/>
            <person name="Pohl T."/>
            <person name="Merkel B.J."/>
            <person name="Hornburger P."/>
            <person name="Mueller R.-W."/>
            <person name="Bruemmer F."/>
            <person name="Labrenz M."/>
            <person name="Spormann A.M."/>
            <person name="Op den Camp H."/>
            <person name="Overmann J."/>
            <person name="Amann R."/>
            <person name="Jetten M.S.M."/>
            <person name="Mascher T."/>
            <person name="Medema M.H."/>
            <person name="Devos D.P."/>
            <person name="Kaster A.-K."/>
            <person name="Ovreas L."/>
            <person name="Rohde M."/>
            <person name="Galperin M.Y."/>
            <person name="Jogler C."/>
        </authorList>
    </citation>
    <scope>NUCLEOTIDE SEQUENCE [LARGE SCALE GENOMIC DNA]</scope>
    <source>
        <strain evidence="4 5">Q31a</strain>
    </source>
</reference>
<dbReference type="Pfam" id="PF00571">
    <property type="entry name" value="CBS"/>
    <property type="match status" value="2"/>
</dbReference>
<dbReference type="PANTHER" id="PTHR43080">
    <property type="entry name" value="CBS DOMAIN-CONTAINING PROTEIN CBSX3, MITOCHONDRIAL"/>
    <property type="match status" value="1"/>
</dbReference>
<keyword evidence="5" id="KW-1185">Reference proteome</keyword>